<dbReference type="GO" id="GO:0030215">
    <property type="term" value="F:semaphorin receptor binding"/>
    <property type="evidence" value="ECO:0007669"/>
    <property type="project" value="InterPro"/>
</dbReference>
<keyword evidence="1" id="KW-0325">Glycoprotein</keyword>
<keyword evidence="6" id="KW-1185">Reference proteome</keyword>
<comment type="caution">
    <text evidence="5">The sequence shown here is derived from an EMBL/GenBank/DDBJ whole genome shotgun (WGS) entry which is preliminary data.</text>
</comment>
<evidence type="ECO:0000256" key="3">
    <source>
        <dbReference type="SAM" id="MobiDB-lite"/>
    </source>
</evidence>
<comment type="caution">
    <text evidence="2">Lacks conserved residue(s) required for the propagation of feature annotation.</text>
</comment>
<proteinExistence type="predicted"/>
<dbReference type="InterPro" id="IPR015943">
    <property type="entry name" value="WD40/YVTN_repeat-like_dom_sf"/>
</dbReference>
<dbReference type="AlphaFoldDB" id="A0A9Q0DTD6"/>
<dbReference type="InterPro" id="IPR001627">
    <property type="entry name" value="Semap_dom"/>
</dbReference>
<feature type="non-terminal residue" evidence="5">
    <location>
        <position position="1"/>
    </location>
</feature>
<evidence type="ECO:0000259" key="4">
    <source>
        <dbReference type="PROSITE" id="PS51004"/>
    </source>
</evidence>
<dbReference type="InterPro" id="IPR036352">
    <property type="entry name" value="Semap_dom_sf"/>
</dbReference>
<dbReference type="GO" id="GO:0007411">
    <property type="term" value="P:axon guidance"/>
    <property type="evidence" value="ECO:0007669"/>
    <property type="project" value="TreeGrafter"/>
</dbReference>
<dbReference type="GO" id="GO:0071526">
    <property type="term" value="P:semaphorin-plexin signaling pathway"/>
    <property type="evidence" value="ECO:0007669"/>
    <property type="project" value="TreeGrafter"/>
</dbReference>
<name>A0A9Q0DTD6_9TELE</name>
<dbReference type="OrthoDB" id="8872213at2759"/>
<dbReference type="PANTHER" id="PTHR11036">
    <property type="entry name" value="SEMAPHORIN"/>
    <property type="match status" value="1"/>
</dbReference>
<dbReference type="PANTHER" id="PTHR11036:SF130">
    <property type="entry name" value="SEMA DOMAIN, TRANSMEMBRANE DOMAIN (TM), AND CYTOPLASMIC DOMAIN, (SEMAPHORIN) 6BA"/>
    <property type="match status" value="1"/>
</dbReference>
<dbReference type="Proteomes" id="UP001148018">
    <property type="component" value="Unassembled WGS sequence"/>
</dbReference>
<feature type="region of interest" description="Disordered" evidence="3">
    <location>
        <begin position="12"/>
        <end position="32"/>
    </location>
</feature>
<dbReference type="SUPFAM" id="SSF101912">
    <property type="entry name" value="Sema domain"/>
    <property type="match status" value="1"/>
</dbReference>
<dbReference type="PROSITE" id="PS51004">
    <property type="entry name" value="SEMA"/>
    <property type="match status" value="1"/>
</dbReference>
<dbReference type="GO" id="GO:0030335">
    <property type="term" value="P:positive regulation of cell migration"/>
    <property type="evidence" value="ECO:0007669"/>
    <property type="project" value="TreeGrafter"/>
</dbReference>
<dbReference type="Gene3D" id="2.130.10.10">
    <property type="entry name" value="YVTN repeat-like/Quinoprotein amine dehydrogenase"/>
    <property type="match status" value="1"/>
</dbReference>
<dbReference type="GO" id="GO:0005886">
    <property type="term" value="C:plasma membrane"/>
    <property type="evidence" value="ECO:0007669"/>
    <property type="project" value="TreeGrafter"/>
</dbReference>
<dbReference type="EMBL" id="JANIIK010000111">
    <property type="protein sequence ID" value="KAJ3595474.1"/>
    <property type="molecule type" value="Genomic_DNA"/>
</dbReference>
<gene>
    <name evidence="5" type="ORF">NHX12_004777</name>
</gene>
<sequence length="135" mass="15215">MQEEPVHVLRCHGDRGSAHHAPPPPAASSGWRLVPRGAESAQLRSFGGVELDNMAGDEMFYSKKRTWESNKNDIRVCRMKGKHEEECRNYIKVLLSHHDGLFVCGTNAFNPLCANYTRDSLEMTGESTCQRGRVR</sequence>
<evidence type="ECO:0000256" key="2">
    <source>
        <dbReference type="PROSITE-ProRule" id="PRU00352"/>
    </source>
</evidence>
<organism evidence="5 6">
    <name type="scientific">Muraenolepis orangiensis</name>
    <name type="common">Patagonian moray cod</name>
    <dbReference type="NCBI Taxonomy" id="630683"/>
    <lineage>
        <taxon>Eukaryota</taxon>
        <taxon>Metazoa</taxon>
        <taxon>Chordata</taxon>
        <taxon>Craniata</taxon>
        <taxon>Vertebrata</taxon>
        <taxon>Euteleostomi</taxon>
        <taxon>Actinopterygii</taxon>
        <taxon>Neopterygii</taxon>
        <taxon>Teleostei</taxon>
        <taxon>Neoteleostei</taxon>
        <taxon>Acanthomorphata</taxon>
        <taxon>Zeiogadaria</taxon>
        <taxon>Gadariae</taxon>
        <taxon>Gadiformes</taxon>
        <taxon>Muraenolepidoidei</taxon>
        <taxon>Muraenolepididae</taxon>
        <taxon>Muraenolepis</taxon>
    </lineage>
</organism>
<dbReference type="GO" id="GO:0001755">
    <property type="term" value="P:neural crest cell migration"/>
    <property type="evidence" value="ECO:0007669"/>
    <property type="project" value="TreeGrafter"/>
</dbReference>
<evidence type="ECO:0000313" key="5">
    <source>
        <dbReference type="EMBL" id="KAJ3595474.1"/>
    </source>
</evidence>
<accession>A0A9Q0DTD6</accession>
<evidence type="ECO:0000313" key="6">
    <source>
        <dbReference type="Proteomes" id="UP001148018"/>
    </source>
</evidence>
<protein>
    <recommendedName>
        <fullName evidence="4">Sema domain-containing protein</fullName>
    </recommendedName>
</protein>
<evidence type="ECO:0000256" key="1">
    <source>
        <dbReference type="ARBA" id="ARBA00023180"/>
    </source>
</evidence>
<dbReference type="InterPro" id="IPR027231">
    <property type="entry name" value="Semaphorin"/>
</dbReference>
<feature type="domain" description="Sema" evidence="4">
    <location>
        <begin position="1"/>
        <end position="135"/>
    </location>
</feature>
<reference evidence="5" key="1">
    <citation type="submission" date="2022-07" db="EMBL/GenBank/DDBJ databases">
        <title>Chromosome-level genome of Muraenolepis orangiensis.</title>
        <authorList>
            <person name="Kim J."/>
        </authorList>
    </citation>
    <scope>NUCLEOTIDE SEQUENCE</scope>
    <source>
        <strain evidence="5">KU_S4_2022</strain>
        <tissue evidence="5">Muscle</tissue>
    </source>
</reference>
<dbReference type="GO" id="GO:0045499">
    <property type="term" value="F:chemorepellent activity"/>
    <property type="evidence" value="ECO:0007669"/>
    <property type="project" value="TreeGrafter"/>
</dbReference>